<dbReference type="SUPFAM" id="SSF57903">
    <property type="entry name" value="FYVE/PHD zinc finger"/>
    <property type="match status" value="2"/>
</dbReference>
<dbReference type="InterPro" id="IPR001965">
    <property type="entry name" value="Znf_PHD"/>
</dbReference>
<feature type="compositionally biased region" description="Basic residues" evidence="5">
    <location>
        <begin position="1"/>
        <end position="13"/>
    </location>
</feature>
<dbReference type="PROSITE" id="PS51805">
    <property type="entry name" value="EPHD"/>
    <property type="match status" value="2"/>
</dbReference>
<feature type="domain" description="PHD-type" evidence="7">
    <location>
        <begin position="1169"/>
        <end position="1278"/>
    </location>
</feature>
<evidence type="ECO:0000313" key="9">
    <source>
        <dbReference type="Proteomes" id="UP001457282"/>
    </source>
</evidence>
<dbReference type="Gene3D" id="3.30.40.10">
    <property type="entry name" value="Zinc/RING finger domain, C3HC4 (zinc finger)"/>
    <property type="match status" value="4"/>
</dbReference>
<evidence type="ECO:0000256" key="5">
    <source>
        <dbReference type="SAM" id="MobiDB-lite"/>
    </source>
</evidence>
<keyword evidence="1" id="KW-0479">Metal-binding</keyword>
<feature type="region of interest" description="Disordered" evidence="5">
    <location>
        <begin position="95"/>
        <end position="123"/>
    </location>
</feature>
<feature type="region of interest" description="Disordered" evidence="5">
    <location>
        <begin position="1434"/>
        <end position="1456"/>
    </location>
</feature>
<evidence type="ECO:0000259" key="7">
    <source>
        <dbReference type="PROSITE" id="PS51805"/>
    </source>
</evidence>
<dbReference type="PROSITE" id="PS01359">
    <property type="entry name" value="ZF_PHD_1"/>
    <property type="match status" value="2"/>
</dbReference>
<dbReference type="GO" id="GO:0006357">
    <property type="term" value="P:regulation of transcription by RNA polymerase II"/>
    <property type="evidence" value="ECO:0007669"/>
    <property type="project" value="TreeGrafter"/>
</dbReference>
<evidence type="ECO:0000256" key="2">
    <source>
        <dbReference type="ARBA" id="ARBA00022771"/>
    </source>
</evidence>
<reference evidence="8 9" key="1">
    <citation type="journal article" date="2023" name="G3 (Bethesda)">
        <title>A chromosome-length genome assembly and annotation of blackberry (Rubus argutus, cv. 'Hillquist').</title>
        <authorList>
            <person name="Bruna T."/>
            <person name="Aryal R."/>
            <person name="Dudchenko O."/>
            <person name="Sargent D.J."/>
            <person name="Mead D."/>
            <person name="Buti M."/>
            <person name="Cavallini A."/>
            <person name="Hytonen T."/>
            <person name="Andres J."/>
            <person name="Pham M."/>
            <person name="Weisz D."/>
            <person name="Mascagni F."/>
            <person name="Usai G."/>
            <person name="Natali L."/>
            <person name="Bassil N."/>
            <person name="Fernandez G.E."/>
            <person name="Lomsadze A."/>
            <person name="Armour M."/>
            <person name="Olukolu B."/>
            <person name="Poorten T."/>
            <person name="Britton C."/>
            <person name="Davik J."/>
            <person name="Ashrafi H."/>
            <person name="Aiden E.L."/>
            <person name="Borodovsky M."/>
            <person name="Worthington M."/>
        </authorList>
    </citation>
    <scope>NUCLEOTIDE SEQUENCE [LARGE SCALE GENOMIC DNA]</scope>
    <source>
        <strain evidence="8">PI 553951</strain>
    </source>
</reference>
<evidence type="ECO:0000256" key="3">
    <source>
        <dbReference type="ARBA" id="ARBA00022833"/>
    </source>
</evidence>
<keyword evidence="9" id="KW-1185">Reference proteome</keyword>
<dbReference type="CDD" id="cd15489">
    <property type="entry name" value="PHD_SF"/>
    <property type="match status" value="1"/>
</dbReference>
<sequence length="1512" mass="165702">MTGGRCHGKKKMMGRGADGGCGTEEKPCPISRVPPKIPATPPEIPKKSGSLGIDLYSQAKKALCERSPFDVAEEASGASSGVPTTLPRGLASFLSRQSDSRKRHKKSHSAADKKSSRQSEKSRGYSVWAETEEYFRPLTLLDIEALAEVSELSNLATSKCFLIPSLGNIPKLNANENVNLGNANQLVFSEDYASGGNSNRVVVKDETVNGGNGNEVVVDGGNANQIVVNAENADGGSANSVVVETANGNGGNENAVVEDEVKTEQNGQSMEIDTVGACGLPEEEKKSSVSDSPSGLEWLLGYRNKTTLASERPSKKRKVLGADAGLEKVLVASPCDGNTSLCHFCCMGDAGKQSNRLIVCSSCKVVVHQKCYGVLEDVDASWLCSWCKQNTGDSNSVNPCVLCSKQGGALKPVKSGDNGGSLEFAHLFCCQWMPEVYIEDMEKVEPIINVGGIIETRRKLICNICKVKWGACVRCSHGACRTSFHPLCAREARQRMEIWAKYGHNNVELKAFCSKHSEVLNNSSTEPVDPSVSVDKNSNISDSPHVTLSTNKLNKLRIGSRNNVAVTIETSDNSDKLGDSRSQETAVPCSGLNARRVLDIGDEQPLEDRGKLDKSCEDVNASGVLNLTPILKKLIDCGKVDVKDVALEIDLSPDSLSAALADDSMVPDVQGRIVKWLKDHTYLDLMQKNVKTKLRPSFASMAKFGGSDAAPLSESDMSDPVAVKSVPPRRRTKGGVRILKDNKVLSSLEDTFSDNGILLDKIKVDEIINEVPKKLKEESISDAVEKDLTVLNELQHSLQTHSPESESEGYSAKPLKCSLLQRGQDMAATIPLQTNLVIANVDPSFSVAKPVPESKKPEAEDPSSYVHPYIQKTLSQMQNGVSLKNSIDGSSEGEVSRMEASSHASVCCNHQNIHPKCCDTICKSDEMNLEQLAKARKLGVLEMSPDDEVEGELIYYQHRLQNNAIARKHYTDILMCNVSKSLPKEIDAARNQKWDAVLVTQYLCELREAKKQGRKERRHKEAQAVLAAATAAAAASSRISSFRKDVLDEPAHQENVVKLSTLSGRSSFSSQMIPRAKETIPRVAVPRVSVEKHSGLVHSGSDISKEHPRSCDICRRSETMLNPILVCSSCKVAVHLDCYRSTRESTGPWHCELCEGKNAGNFWEKEHLSAECGLCGGKTGAFRKSSDGQWVHAFCAEWIFESTFKRGQVSPIDGMDTVAKGIDFCYICRRKCGVCLKCSYGHCQATFHPSCGRSSDFYMNVKTLSGKQQHKAYCERHSLEQRAKADTQKHGMEELKNLYTIRAELERLRLICERIIKREKVKRELLICSHDLLAVKRDHVARSVLVNSPFLPPDASSESATTSLKAHTDDYRSCSETFQRSDDVTVDSTISVKPWTRVPITIDNDQKTDDDSSTSQNHCSQNLMERMQFSEKQIPFRPSTATSNLLEDGGYRSKSRKHAEMFSKELVMTSDQASVKNMLLPKGYAYVPADCIPNEKQINQDACSGERPEGDG</sequence>
<feature type="region of interest" description="Disordered" evidence="5">
    <location>
        <begin position="521"/>
        <end position="540"/>
    </location>
</feature>
<evidence type="ECO:0000259" key="6">
    <source>
        <dbReference type="PROSITE" id="PS50016"/>
    </source>
</evidence>
<organism evidence="8 9">
    <name type="scientific">Rubus argutus</name>
    <name type="common">Southern blackberry</name>
    <dbReference type="NCBI Taxonomy" id="59490"/>
    <lineage>
        <taxon>Eukaryota</taxon>
        <taxon>Viridiplantae</taxon>
        <taxon>Streptophyta</taxon>
        <taxon>Embryophyta</taxon>
        <taxon>Tracheophyta</taxon>
        <taxon>Spermatophyta</taxon>
        <taxon>Magnoliopsida</taxon>
        <taxon>eudicotyledons</taxon>
        <taxon>Gunneridae</taxon>
        <taxon>Pentapetalae</taxon>
        <taxon>rosids</taxon>
        <taxon>fabids</taxon>
        <taxon>Rosales</taxon>
        <taxon>Rosaceae</taxon>
        <taxon>Rosoideae</taxon>
        <taxon>Rosoideae incertae sedis</taxon>
        <taxon>Rubus</taxon>
    </lineage>
</organism>
<evidence type="ECO:0000256" key="1">
    <source>
        <dbReference type="ARBA" id="ARBA00022723"/>
    </source>
</evidence>
<dbReference type="SMART" id="SM00249">
    <property type="entry name" value="PHD"/>
    <property type="match status" value="4"/>
</dbReference>
<dbReference type="InterPro" id="IPR050701">
    <property type="entry name" value="Histone_Mod_Regulator"/>
</dbReference>
<dbReference type="EMBL" id="JBEDUW010000005">
    <property type="protein sequence ID" value="KAK9930669.1"/>
    <property type="molecule type" value="Genomic_DNA"/>
</dbReference>
<feature type="region of interest" description="Disordered" evidence="5">
    <location>
        <begin position="1"/>
        <end position="50"/>
    </location>
</feature>
<dbReference type="PROSITE" id="PS50016">
    <property type="entry name" value="ZF_PHD_2"/>
    <property type="match status" value="2"/>
</dbReference>
<dbReference type="Pfam" id="PF13831">
    <property type="entry name" value="PHD_2"/>
    <property type="match status" value="2"/>
</dbReference>
<dbReference type="PANTHER" id="PTHR13793:SF107">
    <property type="entry name" value="BROMODOMAIN-CONTAINING PROTEIN HOMOLOG"/>
    <property type="match status" value="1"/>
</dbReference>
<dbReference type="GO" id="GO:0008270">
    <property type="term" value="F:zinc ion binding"/>
    <property type="evidence" value="ECO:0007669"/>
    <property type="project" value="UniProtKB-KW"/>
</dbReference>
<keyword evidence="3" id="KW-0862">Zinc</keyword>
<feature type="domain" description="PHD-type" evidence="6">
    <location>
        <begin position="1108"/>
        <end position="1157"/>
    </location>
</feature>
<evidence type="ECO:0000256" key="4">
    <source>
        <dbReference type="PROSITE-ProRule" id="PRU00146"/>
    </source>
</evidence>
<accession>A0AAW1X2C4</accession>
<dbReference type="InterPro" id="IPR019787">
    <property type="entry name" value="Znf_PHD-finger"/>
</dbReference>
<protein>
    <submittedName>
        <fullName evidence="8">Uncharacterized protein</fullName>
    </submittedName>
</protein>
<gene>
    <name evidence="8" type="ORF">M0R45_027698</name>
</gene>
<dbReference type="InterPro" id="IPR013083">
    <property type="entry name" value="Znf_RING/FYVE/PHD"/>
</dbReference>
<comment type="caution">
    <text evidence="8">The sequence shown here is derived from an EMBL/GenBank/DDBJ whole genome shotgun (WGS) entry which is preliminary data.</text>
</comment>
<dbReference type="GO" id="GO:0005634">
    <property type="term" value="C:nucleus"/>
    <property type="evidence" value="ECO:0007669"/>
    <property type="project" value="UniProtKB-ARBA"/>
</dbReference>
<dbReference type="Pfam" id="PF13832">
    <property type="entry name" value="zf-HC5HC2H_2"/>
    <property type="match status" value="2"/>
</dbReference>
<dbReference type="InterPro" id="IPR019786">
    <property type="entry name" value="Zinc_finger_PHD-type_CS"/>
</dbReference>
<proteinExistence type="predicted"/>
<dbReference type="InterPro" id="IPR011011">
    <property type="entry name" value="Znf_FYVE_PHD"/>
</dbReference>
<dbReference type="Proteomes" id="UP001457282">
    <property type="component" value="Unassembled WGS sequence"/>
</dbReference>
<feature type="domain" description="PHD-type" evidence="6">
    <location>
        <begin position="339"/>
        <end position="390"/>
    </location>
</feature>
<dbReference type="CDD" id="cd15571">
    <property type="entry name" value="ePHD"/>
    <property type="match status" value="1"/>
</dbReference>
<feature type="compositionally biased region" description="Basic and acidic residues" evidence="5">
    <location>
        <begin position="109"/>
        <end position="123"/>
    </location>
</feature>
<feature type="domain" description="PHD-type" evidence="7">
    <location>
        <begin position="397"/>
        <end position="517"/>
    </location>
</feature>
<evidence type="ECO:0000313" key="8">
    <source>
        <dbReference type="EMBL" id="KAK9930669.1"/>
    </source>
</evidence>
<keyword evidence="2 4" id="KW-0863">Zinc-finger</keyword>
<dbReference type="InterPro" id="IPR034732">
    <property type="entry name" value="EPHD"/>
</dbReference>
<dbReference type="PANTHER" id="PTHR13793">
    <property type="entry name" value="PHD FINGER PROTEINS"/>
    <property type="match status" value="1"/>
</dbReference>
<name>A0AAW1X2C4_RUBAR</name>